<reference evidence="3" key="1">
    <citation type="submission" date="2017-09" db="EMBL/GenBank/DDBJ databases">
        <title>Depth-based differentiation of microbial function through sediment-hosted aquifers and enrichment of novel symbionts in the deep terrestrial subsurface.</title>
        <authorList>
            <person name="Probst A.J."/>
            <person name="Ladd B."/>
            <person name="Jarett J.K."/>
            <person name="Geller-Mcgrath D.E."/>
            <person name="Sieber C.M.K."/>
            <person name="Emerson J.B."/>
            <person name="Anantharaman K."/>
            <person name="Thomas B.C."/>
            <person name="Malmstrom R."/>
            <person name="Stieglmeier M."/>
            <person name="Klingl A."/>
            <person name="Woyke T."/>
            <person name="Ryan C.M."/>
            <person name="Banfield J.F."/>
        </authorList>
    </citation>
    <scope>NUCLEOTIDE SEQUENCE [LARGE SCALE GENOMIC DNA]</scope>
</reference>
<protein>
    <submittedName>
        <fullName evidence="2">Uncharacterized protein</fullName>
    </submittedName>
</protein>
<sequence>MAAGRSVQNSQSGFSSKKVRISSNKHHKIKIPPAFGWEDYFLAKQIINRHAMALIIKKFYPKPSGRRKKGK</sequence>
<comment type="caution">
    <text evidence="2">The sequence shown here is derived from an EMBL/GenBank/DDBJ whole genome shotgun (WGS) entry which is preliminary data.</text>
</comment>
<evidence type="ECO:0000256" key="1">
    <source>
        <dbReference type="SAM" id="MobiDB-lite"/>
    </source>
</evidence>
<dbReference type="AlphaFoldDB" id="A0A2M6WL09"/>
<organism evidence="2 3">
    <name type="scientific">Candidatus Falkowbacteria bacterium CG10_big_fil_rev_8_21_14_0_10_43_11</name>
    <dbReference type="NCBI Taxonomy" id="1974568"/>
    <lineage>
        <taxon>Bacteria</taxon>
        <taxon>Candidatus Falkowiibacteriota</taxon>
    </lineage>
</organism>
<dbReference type="Proteomes" id="UP000229335">
    <property type="component" value="Unassembled WGS sequence"/>
</dbReference>
<evidence type="ECO:0000313" key="3">
    <source>
        <dbReference type="Proteomes" id="UP000229335"/>
    </source>
</evidence>
<gene>
    <name evidence="2" type="ORF">COU00_04215</name>
</gene>
<feature type="compositionally biased region" description="Polar residues" evidence="1">
    <location>
        <begin position="1"/>
        <end position="15"/>
    </location>
</feature>
<feature type="region of interest" description="Disordered" evidence="1">
    <location>
        <begin position="1"/>
        <end position="25"/>
    </location>
</feature>
<dbReference type="EMBL" id="PFAS01000074">
    <property type="protein sequence ID" value="PIT93480.1"/>
    <property type="molecule type" value="Genomic_DNA"/>
</dbReference>
<evidence type="ECO:0000313" key="2">
    <source>
        <dbReference type="EMBL" id="PIT93480.1"/>
    </source>
</evidence>
<accession>A0A2M6WL09</accession>
<proteinExistence type="predicted"/>
<name>A0A2M6WL09_9BACT</name>